<dbReference type="OrthoDB" id="16262at2759"/>
<keyword evidence="5" id="KW-0479">Metal-binding</keyword>
<dbReference type="Pfam" id="PF02776">
    <property type="entry name" value="TPP_enzyme_N"/>
    <property type="match status" value="1"/>
</dbReference>
<protein>
    <recommendedName>
        <fullName evidence="9">Thiamine pyrophosphate enzyme N-terminal TPP-binding domain-containing protein</fullName>
    </recommendedName>
</protein>
<evidence type="ECO:0000256" key="8">
    <source>
        <dbReference type="ARBA" id="ARBA00023239"/>
    </source>
</evidence>
<keyword evidence="4" id="KW-0964">Secreted</keyword>
<comment type="similarity">
    <text evidence="3">Belongs to the nematode transthyretin-like family.</text>
</comment>
<dbReference type="GO" id="GO:0016829">
    <property type="term" value="F:lyase activity"/>
    <property type="evidence" value="ECO:0007669"/>
    <property type="project" value="UniProtKB-KW"/>
</dbReference>
<dbReference type="Proteomes" id="UP000008068">
    <property type="component" value="Unassembled WGS sequence"/>
</dbReference>
<keyword evidence="8" id="KW-0456">Lyase</keyword>
<sequence length="442" mass="47760">MVRRSRFSLAPQRGLISVIDKQQCRQITDYSAKDSRINSRKLRKHDGSNMDGAAITAAALKHQGVEYMFGVVGFPVIEVGMAAQAHGIKYIGCRNEQAAAYAAQAMGYLTGKPVALLVVSGPGILHAIGGLANATVNCWPVVCIGGTADVDLENRGAFQEWSQQESVRNSCKHVSRPTSLHTIPAHIEKAVRCAMYGRPGAVYVDLPGNLVLTSTEEEISFPEPVPLPPPVSIPPIAEIEKAINTLKNAKKPLVIVGKGAAWSERGATQVQQFLTKSKLPWLATPGGKGVASDLHPRFIGQARMRQLVILALFVSTASSLPFIGSVQSVRVTGKVTCNGEPAENIKVKLYEKEILLDKLLDERSTDAKGSFTLAGNKKELTAIDPHVNIYHKCNYKGVCYKKLKIKIPKSFISEGETAERTFDIGELNLAGSFSGESTDCLN</sequence>
<dbReference type="CDD" id="cd07035">
    <property type="entry name" value="TPP_PYR_POX_like"/>
    <property type="match status" value="1"/>
</dbReference>
<evidence type="ECO:0000256" key="3">
    <source>
        <dbReference type="ARBA" id="ARBA00010112"/>
    </source>
</evidence>
<dbReference type="Pfam" id="PF01060">
    <property type="entry name" value="TTR-52"/>
    <property type="match status" value="1"/>
</dbReference>
<keyword evidence="6" id="KW-0732">Signal</keyword>
<dbReference type="GO" id="GO:0030976">
    <property type="term" value="F:thiamine pyrophosphate binding"/>
    <property type="evidence" value="ECO:0007669"/>
    <property type="project" value="InterPro"/>
</dbReference>
<dbReference type="InterPro" id="IPR001534">
    <property type="entry name" value="Transthyretin-like"/>
</dbReference>
<dbReference type="GO" id="GO:0001561">
    <property type="term" value="P:fatty acid alpha-oxidation"/>
    <property type="evidence" value="ECO:0007669"/>
    <property type="project" value="TreeGrafter"/>
</dbReference>
<dbReference type="FunFam" id="3.40.50.970:FF:000050">
    <property type="entry name" value="2-hydroxyacyl-CoA lyase"/>
    <property type="match status" value="1"/>
</dbReference>
<dbReference type="GO" id="GO:0009986">
    <property type="term" value="C:cell surface"/>
    <property type="evidence" value="ECO:0007669"/>
    <property type="project" value="InterPro"/>
</dbReference>
<accession>G0MV77</accession>
<proteinExistence type="inferred from homology"/>
<evidence type="ECO:0000256" key="5">
    <source>
        <dbReference type="ARBA" id="ARBA00022723"/>
    </source>
</evidence>
<dbReference type="eggNOG" id="KOG1185">
    <property type="taxonomic scope" value="Eukaryota"/>
</dbReference>
<name>G0MV77_CAEBE</name>
<evidence type="ECO:0000259" key="9">
    <source>
        <dbReference type="Pfam" id="PF02776"/>
    </source>
</evidence>
<comment type="subcellular location">
    <subcellularLocation>
        <location evidence="2">Secreted</location>
    </subcellularLocation>
</comment>
<evidence type="ECO:0000256" key="4">
    <source>
        <dbReference type="ARBA" id="ARBA00022525"/>
    </source>
</evidence>
<dbReference type="AlphaFoldDB" id="G0MV77"/>
<comment type="cofactor">
    <cofactor evidence="1">
        <name>thiamine diphosphate</name>
        <dbReference type="ChEBI" id="CHEBI:58937"/>
    </cofactor>
</comment>
<dbReference type="EMBL" id="GL379814">
    <property type="protein sequence ID" value="EGT44871.1"/>
    <property type="molecule type" value="Genomic_DNA"/>
</dbReference>
<evidence type="ECO:0000256" key="2">
    <source>
        <dbReference type="ARBA" id="ARBA00004613"/>
    </source>
</evidence>
<dbReference type="InterPro" id="IPR029061">
    <property type="entry name" value="THDP-binding"/>
</dbReference>
<evidence type="ECO:0000256" key="6">
    <source>
        <dbReference type="ARBA" id="ARBA00022729"/>
    </source>
</evidence>
<dbReference type="STRING" id="135651.G0MV77"/>
<evidence type="ECO:0000256" key="1">
    <source>
        <dbReference type="ARBA" id="ARBA00001964"/>
    </source>
</evidence>
<dbReference type="GO" id="GO:0005777">
    <property type="term" value="C:peroxisome"/>
    <property type="evidence" value="ECO:0007669"/>
    <property type="project" value="TreeGrafter"/>
</dbReference>
<dbReference type="Gene3D" id="3.40.50.1220">
    <property type="entry name" value="TPP-binding domain"/>
    <property type="match status" value="1"/>
</dbReference>
<evidence type="ECO:0000313" key="11">
    <source>
        <dbReference type="Proteomes" id="UP000008068"/>
    </source>
</evidence>
<gene>
    <name evidence="10" type="ORF">CAEBREN_31992</name>
</gene>
<dbReference type="PANTHER" id="PTHR43710">
    <property type="entry name" value="2-HYDROXYACYL-COA LYASE"/>
    <property type="match status" value="1"/>
</dbReference>
<evidence type="ECO:0000256" key="7">
    <source>
        <dbReference type="ARBA" id="ARBA00022842"/>
    </source>
</evidence>
<dbReference type="SUPFAM" id="SSF52467">
    <property type="entry name" value="DHS-like NAD/FAD-binding domain"/>
    <property type="match status" value="1"/>
</dbReference>
<reference evidence="11" key="1">
    <citation type="submission" date="2011-07" db="EMBL/GenBank/DDBJ databases">
        <authorList>
            <consortium name="Caenorhabditis brenneri Sequencing and Analysis Consortium"/>
            <person name="Wilson R.K."/>
        </authorList>
    </citation>
    <scope>NUCLEOTIDE SEQUENCE [LARGE SCALE GENOMIC DNA]</scope>
    <source>
        <strain evidence="11">PB2801</strain>
    </source>
</reference>
<dbReference type="HOGENOM" id="CLU_060612_0_0_1"/>
<dbReference type="Gene3D" id="3.40.50.970">
    <property type="match status" value="1"/>
</dbReference>
<dbReference type="SUPFAM" id="SSF52518">
    <property type="entry name" value="Thiamin diphosphate-binding fold (THDP-binding)"/>
    <property type="match status" value="1"/>
</dbReference>
<evidence type="ECO:0000313" key="10">
    <source>
        <dbReference type="EMBL" id="EGT44871.1"/>
    </source>
</evidence>
<dbReference type="GO" id="GO:0000287">
    <property type="term" value="F:magnesium ion binding"/>
    <property type="evidence" value="ECO:0007669"/>
    <property type="project" value="InterPro"/>
</dbReference>
<feature type="domain" description="Thiamine pyrophosphate enzyme N-terminal TPP-binding" evidence="9">
    <location>
        <begin position="50"/>
        <end position="165"/>
    </location>
</feature>
<dbReference type="InterPro" id="IPR045025">
    <property type="entry name" value="HACL1-like"/>
</dbReference>
<dbReference type="InParanoid" id="G0MV77"/>
<organism evidence="11">
    <name type="scientific">Caenorhabditis brenneri</name>
    <name type="common">Nematode worm</name>
    <dbReference type="NCBI Taxonomy" id="135651"/>
    <lineage>
        <taxon>Eukaryota</taxon>
        <taxon>Metazoa</taxon>
        <taxon>Ecdysozoa</taxon>
        <taxon>Nematoda</taxon>
        <taxon>Chromadorea</taxon>
        <taxon>Rhabditida</taxon>
        <taxon>Rhabditina</taxon>
        <taxon>Rhabditomorpha</taxon>
        <taxon>Rhabditoidea</taxon>
        <taxon>Rhabditidae</taxon>
        <taxon>Peloderinae</taxon>
        <taxon>Caenorhabditis</taxon>
    </lineage>
</organism>
<keyword evidence="11" id="KW-1185">Reference proteome</keyword>
<dbReference type="InterPro" id="IPR012001">
    <property type="entry name" value="Thiamin_PyroP_enz_TPP-bd_dom"/>
</dbReference>
<dbReference type="PANTHER" id="PTHR43710:SF2">
    <property type="entry name" value="2-HYDROXYACYL-COA LYASE 1"/>
    <property type="match status" value="1"/>
</dbReference>
<keyword evidence="7" id="KW-0460">Magnesium</keyword>
<dbReference type="GO" id="GO:0005576">
    <property type="term" value="C:extracellular region"/>
    <property type="evidence" value="ECO:0007669"/>
    <property type="project" value="UniProtKB-SubCell"/>
</dbReference>
<dbReference type="InterPro" id="IPR029035">
    <property type="entry name" value="DHS-like_NAD/FAD-binding_dom"/>
</dbReference>
<dbReference type="InterPro" id="IPR038479">
    <property type="entry name" value="Transthyretin-like_sf"/>
</dbReference>
<dbReference type="Gene3D" id="2.60.40.3330">
    <property type="match status" value="1"/>
</dbReference>